<organism evidence="1 2">
    <name type="scientific">Streptoalloteichus tenebrarius (strain ATCC 17920 / DSM 40477 / JCM 4838 / CBS 697.72 / NBRC 16177 / NCIMB 11028 / NRRL B-12390 / A12253. 1 / ISP 5477)</name>
    <name type="common">Streptomyces tenebrarius</name>
    <dbReference type="NCBI Taxonomy" id="1933"/>
    <lineage>
        <taxon>Bacteria</taxon>
        <taxon>Bacillati</taxon>
        <taxon>Actinomycetota</taxon>
        <taxon>Actinomycetes</taxon>
        <taxon>Pseudonocardiales</taxon>
        <taxon>Pseudonocardiaceae</taxon>
        <taxon>Streptoalloteichus</taxon>
    </lineage>
</organism>
<evidence type="ECO:0000313" key="1">
    <source>
        <dbReference type="EMBL" id="MCP2261237.1"/>
    </source>
</evidence>
<proteinExistence type="predicted"/>
<sequence>MRGRCFLAWHFVSGVAALHMST</sequence>
<gene>
    <name evidence="1" type="ORF">LX15_004958</name>
</gene>
<dbReference type="Proteomes" id="UP001205311">
    <property type="component" value="Unassembled WGS sequence"/>
</dbReference>
<dbReference type="EMBL" id="JAMTCP010000038">
    <property type="protein sequence ID" value="MCP2261237.1"/>
    <property type="molecule type" value="Genomic_DNA"/>
</dbReference>
<evidence type="ECO:0000313" key="2">
    <source>
        <dbReference type="Proteomes" id="UP001205311"/>
    </source>
</evidence>
<reference evidence="1 2" key="1">
    <citation type="submission" date="2022-06" db="EMBL/GenBank/DDBJ databases">
        <title>Genomic Encyclopedia of Archaeal and Bacterial Type Strains, Phase II (KMG-II): from individual species to whole genera.</title>
        <authorList>
            <person name="Goeker M."/>
        </authorList>
    </citation>
    <scope>NUCLEOTIDE SEQUENCE [LARGE SCALE GENOMIC DNA]</scope>
    <source>
        <strain evidence="1 2">DSM 40477</strain>
    </source>
</reference>
<keyword evidence="2" id="KW-1185">Reference proteome</keyword>
<accession>A0ABT1I0B7</accession>
<comment type="caution">
    <text evidence="1">The sequence shown here is derived from an EMBL/GenBank/DDBJ whole genome shotgun (WGS) entry which is preliminary data.</text>
</comment>
<protein>
    <submittedName>
        <fullName evidence="1">Uncharacterized protein</fullName>
    </submittedName>
</protein>
<name>A0ABT1I0B7_STRSD</name>